<dbReference type="PANTHER" id="PTHR22594">
    <property type="entry name" value="ASPARTYL/LYSYL-TRNA SYNTHETASE"/>
    <property type="match status" value="1"/>
</dbReference>
<dbReference type="GO" id="GO:0004816">
    <property type="term" value="F:asparagine-tRNA ligase activity"/>
    <property type="evidence" value="ECO:0007669"/>
    <property type="project" value="UniProtKB-EC"/>
</dbReference>
<dbReference type="InterPro" id="IPR045864">
    <property type="entry name" value="aa-tRNA-synth_II/BPL/LPL"/>
</dbReference>
<dbReference type="AlphaFoldDB" id="A0A9P6NRZ7"/>
<dbReference type="SUPFAM" id="SSF50249">
    <property type="entry name" value="Nucleic acid-binding proteins"/>
    <property type="match status" value="1"/>
</dbReference>
<dbReference type="GO" id="GO:0005524">
    <property type="term" value="F:ATP binding"/>
    <property type="evidence" value="ECO:0007669"/>
    <property type="project" value="UniProtKB-KW"/>
</dbReference>
<evidence type="ECO:0000256" key="1">
    <source>
        <dbReference type="ARBA" id="ARBA00008226"/>
    </source>
</evidence>
<feature type="domain" description="HTH cro/C1-type" evidence="9">
    <location>
        <begin position="27"/>
        <end position="50"/>
    </location>
</feature>
<keyword evidence="3" id="KW-0436">Ligase</keyword>
<dbReference type="InterPro" id="IPR001387">
    <property type="entry name" value="Cro/C1-type_HTH"/>
</dbReference>
<dbReference type="OrthoDB" id="1931232at2759"/>
<dbReference type="Gene3D" id="2.40.50.140">
    <property type="entry name" value="Nucleic acid-binding proteins"/>
    <property type="match status" value="1"/>
</dbReference>
<evidence type="ECO:0000256" key="3">
    <source>
        <dbReference type="ARBA" id="ARBA00022598"/>
    </source>
</evidence>
<dbReference type="InterPro" id="IPR012340">
    <property type="entry name" value="NA-bd_OB-fold"/>
</dbReference>
<dbReference type="GO" id="GO:0003676">
    <property type="term" value="F:nucleic acid binding"/>
    <property type="evidence" value="ECO:0007669"/>
    <property type="project" value="InterPro"/>
</dbReference>
<dbReference type="InterPro" id="IPR004364">
    <property type="entry name" value="Aa-tRNA-synt_II"/>
</dbReference>
<sequence>MFKINIIFIFPELYDRPKDWTTFLFYGKTNPNQKDLVALSEVLELPFEDLNSSFQQPSNTPILPPTLAHIIQQEPCAHTPYCAQGWVKTIRNQKHLSFLELIDGSSSQHLQVVLSPEQAQGIETGSSVCIFGRLVESRGGKQTKELKADAINILGSCPTDTYPLQKKDHTHAFLRTIPHLRLRTSKTAAILRLRSKMADSAAECLKSLEFFRTEPPLITFSDCEGAGEVFKIEPDQPHKKINKSSSLFFNQIAYLSVSSQLHLEAFSTSLGRVYSLGPIFRAERSKTNKHLNEFWMLEVEFSFCNELNQLLNLVEHLLKTIIKSVLKEIEIIKNLMNKDFENQFDLSNQWNRMTYKEVIKIINDHSNVSGLNKLKWGDTLTSEHEKWISGSYIKGPIFIINYPKKIKPFYMKTNQNENEELTTVSCFDLLVPNIGELAGGSIREDKEVELISNLNEFQISNLKNYDWYLDLRKFGSTPHGGFGIGWDRLICWITGIDNIKEVIGFPRYEGSNGC</sequence>
<evidence type="ECO:0000313" key="11">
    <source>
        <dbReference type="Proteomes" id="UP000886653"/>
    </source>
</evidence>
<dbReference type="PROSITE" id="PS50943">
    <property type="entry name" value="HTH_CROC1"/>
    <property type="match status" value="1"/>
</dbReference>
<keyword evidence="11" id="KW-1185">Reference proteome</keyword>
<reference evidence="10" key="1">
    <citation type="submission" date="2013-11" db="EMBL/GenBank/DDBJ databases">
        <title>Genome sequence of the fusiform rust pathogen reveals effectors for host alternation and coevolution with pine.</title>
        <authorList>
            <consortium name="DOE Joint Genome Institute"/>
            <person name="Smith K."/>
            <person name="Pendleton A."/>
            <person name="Kubisiak T."/>
            <person name="Anderson C."/>
            <person name="Salamov A."/>
            <person name="Aerts A."/>
            <person name="Riley R."/>
            <person name="Clum A."/>
            <person name="Lindquist E."/>
            <person name="Ence D."/>
            <person name="Campbell M."/>
            <person name="Kronenberg Z."/>
            <person name="Feau N."/>
            <person name="Dhillon B."/>
            <person name="Hamelin R."/>
            <person name="Burleigh J."/>
            <person name="Smith J."/>
            <person name="Yandell M."/>
            <person name="Nelson C."/>
            <person name="Grigoriev I."/>
            <person name="Davis J."/>
        </authorList>
    </citation>
    <scope>NUCLEOTIDE SEQUENCE</scope>
    <source>
        <strain evidence="10">G11</strain>
    </source>
</reference>
<dbReference type="GO" id="GO:0006421">
    <property type="term" value="P:asparaginyl-tRNA aminoacylation"/>
    <property type="evidence" value="ECO:0007669"/>
    <property type="project" value="InterPro"/>
</dbReference>
<evidence type="ECO:0000256" key="5">
    <source>
        <dbReference type="ARBA" id="ARBA00022840"/>
    </source>
</evidence>
<comment type="caution">
    <text evidence="10">The sequence shown here is derived from an EMBL/GenBank/DDBJ whole genome shotgun (WGS) entry which is preliminary data.</text>
</comment>
<evidence type="ECO:0000313" key="10">
    <source>
        <dbReference type="EMBL" id="KAG0149163.1"/>
    </source>
</evidence>
<dbReference type="InterPro" id="IPR004522">
    <property type="entry name" value="Asn-tRNA-ligase"/>
</dbReference>
<dbReference type="PANTHER" id="PTHR22594:SF34">
    <property type="entry name" value="ASPARAGINE--TRNA LIGASE, MITOCHONDRIAL-RELATED"/>
    <property type="match status" value="1"/>
</dbReference>
<gene>
    <name evidence="10" type="ORF">CROQUDRAFT_131487</name>
</gene>
<accession>A0A9P6NRZ7</accession>
<keyword evidence="7" id="KW-0030">Aminoacyl-tRNA synthetase</keyword>
<evidence type="ECO:0000259" key="9">
    <source>
        <dbReference type="PROSITE" id="PS50943"/>
    </source>
</evidence>
<dbReference type="InterPro" id="IPR004365">
    <property type="entry name" value="NA-bd_OB_tRNA"/>
</dbReference>
<proteinExistence type="inferred from homology"/>
<dbReference type="PRINTS" id="PR01042">
    <property type="entry name" value="TRNASYNTHASP"/>
</dbReference>
<dbReference type="Proteomes" id="UP000886653">
    <property type="component" value="Unassembled WGS sequence"/>
</dbReference>
<organism evidence="10 11">
    <name type="scientific">Cronartium quercuum f. sp. fusiforme G11</name>
    <dbReference type="NCBI Taxonomy" id="708437"/>
    <lineage>
        <taxon>Eukaryota</taxon>
        <taxon>Fungi</taxon>
        <taxon>Dikarya</taxon>
        <taxon>Basidiomycota</taxon>
        <taxon>Pucciniomycotina</taxon>
        <taxon>Pucciniomycetes</taxon>
        <taxon>Pucciniales</taxon>
        <taxon>Coleosporiaceae</taxon>
        <taxon>Cronartium</taxon>
    </lineage>
</organism>
<dbReference type="EMBL" id="MU167230">
    <property type="protein sequence ID" value="KAG0149163.1"/>
    <property type="molecule type" value="Genomic_DNA"/>
</dbReference>
<dbReference type="GO" id="GO:0005739">
    <property type="term" value="C:mitochondrion"/>
    <property type="evidence" value="ECO:0007669"/>
    <property type="project" value="TreeGrafter"/>
</dbReference>
<keyword evidence="6" id="KW-0648">Protein biosynthesis</keyword>
<dbReference type="PROSITE" id="PS50862">
    <property type="entry name" value="AA_TRNA_LIGASE_II"/>
    <property type="match status" value="1"/>
</dbReference>
<feature type="domain" description="Aminoacyl-transfer RNA synthetases class-II family profile" evidence="8">
    <location>
        <begin position="272"/>
        <end position="506"/>
    </location>
</feature>
<dbReference type="Pfam" id="PF01336">
    <property type="entry name" value="tRNA_anti-codon"/>
    <property type="match status" value="1"/>
</dbReference>
<dbReference type="Gene3D" id="3.30.930.10">
    <property type="entry name" value="Bira Bifunctional Protein, Domain 2"/>
    <property type="match status" value="1"/>
</dbReference>
<name>A0A9P6NRZ7_9BASI</name>
<dbReference type="NCBIfam" id="TIGR00457">
    <property type="entry name" value="asnS"/>
    <property type="match status" value="1"/>
</dbReference>
<dbReference type="InterPro" id="IPR006195">
    <property type="entry name" value="aa-tRNA-synth_II"/>
</dbReference>
<evidence type="ECO:0000256" key="7">
    <source>
        <dbReference type="ARBA" id="ARBA00023146"/>
    </source>
</evidence>
<keyword evidence="5" id="KW-0067">ATP-binding</keyword>
<dbReference type="EC" id="6.1.1.22" evidence="2"/>
<dbReference type="CDD" id="cd04318">
    <property type="entry name" value="EcAsnRS_like_N"/>
    <property type="match status" value="1"/>
</dbReference>
<evidence type="ECO:0000259" key="8">
    <source>
        <dbReference type="PROSITE" id="PS50862"/>
    </source>
</evidence>
<evidence type="ECO:0000256" key="6">
    <source>
        <dbReference type="ARBA" id="ARBA00022917"/>
    </source>
</evidence>
<dbReference type="InterPro" id="IPR002312">
    <property type="entry name" value="Asp/Asn-tRNA-synth_IIb"/>
</dbReference>
<dbReference type="NCBIfam" id="NF003037">
    <property type="entry name" value="PRK03932.1"/>
    <property type="match status" value="1"/>
</dbReference>
<dbReference type="Pfam" id="PF00152">
    <property type="entry name" value="tRNA-synt_2"/>
    <property type="match status" value="1"/>
</dbReference>
<evidence type="ECO:0000256" key="4">
    <source>
        <dbReference type="ARBA" id="ARBA00022741"/>
    </source>
</evidence>
<dbReference type="SUPFAM" id="SSF55681">
    <property type="entry name" value="Class II aaRS and biotin synthetases"/>
    <property type="match status" value="1"/>
</dbReference>
<keyword evidence="4" id="KW-0547">Nucleotide-binding</keyword>
<comment type="similarity">
    <text evidence="1">Belongs to the class-II aminoacyl-tRNA synthetase family.</text>
</comment>
<protein>
    <recommendedName>
        <fullName evidence="2">asparagine--tRNA ligase</fullName>
        <ecNumber evidence="2">6.1.1.22</ecNumber>
    </recommendedName>
</protein>
<evidence type="ECO:0000256" key="2">
    <source>
        <dbReference type="ARBA" id="ARBA00012816"/>
    </source>
</evidence>